<dbReference type="Pfam" id="PF14357">
    <property type="entry name" value="DUF4404"/>
    <property type="match status" value="1"/>
</dbReference>
<dbReference type="Proteomes" id="UP001181355">
    <property type="component" value="Chromosome"/>
</dbReference>
<accession>A0ABY9RDP6</accession>
<evidence type="ECO:0000313" key="2">
    <source>
        <dbReference type="Proteomes" id="UP001181355"/>
    </source>
</evidence>
<proteinExistence type="predicted"/>
<reference evidence="1" key="1">
    <citation type="submission" date="2023-09" db="EMBL/GenBank/DDBJ databases">
        <title>Undibacterium sp. 20NA77.5 isolated from freshwater.</title>
        <authorList>
            <person name="Le V."/>
            <person name="Ko S.-R."/>
            <person name="Ahn C.-Y."/>
            <person name="Oh H.-M."/>
        </authorList>
    </citation>
    <scope>NUCLEOTIDE SEQUENCE</scope>
    <source>
        <strain evidence="1">20NA77.5</strain>
    </source>
</reference>
<sequence>MKREMLKGLLKQLHEGLQHTDDLDADARKMLQSLNQDIEKALVEKEAPDDPLFAALSDKVKELYAGFAVKHPRLEPMLRELGSMLEKIGV</sequence>
<gene>
    <name evidence="1" type="ORF">RF679_09915</name>
</gene>
<protein>
    <submittedName>
        <fullName evidence="1">DUF4404 family protein</fullName>
    </submittedName>
</protein>
<keyword evidence="2" id="KW-1185">Reference proteome</keyword>
<dbReference type="EMBL" id="CP133720">
    <property type="protein sequence ID" value="WMW78979.1"/>
    <property type="molecule type" value="Genomic_DNA"/>
</dbReference>
<name>A0ABY9RDP6_9BURK</name>
<dbReference type="InterPro" id="IPR025516">
    <property type="entry name" value="DUF4404"/>
</dbReference>
<dbReference type="RefSeq" id="WP_309480480.1">
    <property type="nucleotide sequence ID" value="NZ_CP133720.1"/>
</dbReference>
<evidence type="ECO:0000313" key="1">
    <source>
        <dbReference type="EMBL" id="WMW78979.1"/>
    </source>
</evidence>
<organism evidence="1 2">
    <name type="scientific">Undibacterium cyanobacteriorum</name>
    <dbReference type="NCBI Taxonomy" id="3073561"/>
    <lineage>
        <taxon>Bacteria</taxon>
        <taxon>Pseudomonadati</taxon>
        <taxon>Pseudomonadota</taxon>
        <taxon>Betaproteobacteria</taxon>
        <taxon>Burkholderiales</taxon>
        <taxon>Oxalobacteraceae</taxon>
        <taxon>Undibacterium</taxon>
    </lineage>
</organism>